<dbReference type="AlphaFoldDB" id="A0A1Y0CHS5"/>
<gene>
    <name evidence="2" type="ORF">BTO20_38320</name>
</gene>
<feature type="compositionally biased region" description="Basic residues" evidence="1">
    <location>
        <begin position="404"/>
        <end position="413"/>
    </location>
</feature>
<feature type="compositionally biased region" description="Low complexity" evidence="1">
    <location>
        <begin position="374"/>
        <end position="401"/>
    </location>
</feature>
<feature type="compositionally biased region" description="Low complexity" evidence="1">
    <location>
        <begin position="258"/>
        <end position="283"/>
    </location>
</feature>
<feature type="compositionally biased region" description="Low complexity" evidence="1">
    <location>
        <begin position="296"/>
        <end position="317"/>
    </location>
</feature>
<protein>
    <submittedName>
        <fullName evidence="2">Uncharacterized protein</fullName>
    </submittedName>
</protein>
<feature type="compositionally biased region" description="Gly residues" evidence="1">
    <location>
        <begin position="284"/>
        <end position="295"/>
    </location>
</feature>
<evidence type="ECO:0000313" key="3">
    <source>
        <dbReference type="Proteomes" id="UP000195331"/>
    </source>
</evidence>
<feature type="region of interest" description="Disordered" evidence="1">
    <location>
        <begin position="149"/>
        <end position="413"/>
    </location>
</feature>
<proteinExistence type="predicted"/>
<organism evidence="2 3">
    <name type="scientific">Mycobacterium dioxanotrophicus</name>
    <dbReference type="NCBI Taxonomy" id="482462"/>
    <lineage>
        <taxon>Bacteria</taxon>
        <taxon>Bacillati</taxon>
        <taxon>Actinomycetota</taxon>
        <taxon>Actinomycetes</taxon>
        <taxon>Mycobacteriales</taxon>
        <taxon>Mycobacteriaceae</taxon>
        <taxon>Mycobacterium</taxon>
    </lineage>
</organism>
<geneLocation type="plasmid" evidence="2 3">
    <name>unnamed3</name>
</geneLocation>
<feature type="compositionally biased region" description="Low complexity" evidence="1">
    <location>
        <begin position="337"/>
        <end position="367"/>
    </location>
</feature>
<feature type="compositionally biased region" description="Low complexity" evidence="1">
    <location>
        <begin position="149"/>
        <end position="170"/>
    </location>
</feature>
<feature type="compositionally biased region" description="Polar residues" evidence="1">
    <location>
        <begin position="233"/>
        <end position="249"/>
    </location>
</feature>
<dbReference type="KEGG" id="mdx:BTO20_38320"/>
<keyword evidence="2" id="KW-0614">Plasmid</keyword>
<keyword evidence="3" id="KW-1185">Reference proteome</keyword>
<dbReference type="Proteomes" id="UP000195331">
    <property type="component" value="Plasmid unnamed3"/>
</dbReference>
<accession>A0A1Y0CHS5</accession>
<sequence>MALATLSTAFVGAGTASQTAEQKAYTDGNAYNSLLPEGFEKQVEVAFKVGGMAADLSAALGKAGGETAVVAQAVMMAKVQIIVTVGVAEALIAAKEAEIAALQAASLRPEIRAMRIQQLRNEIEQITNEAKSDIRAMYNGIYTPTAPATPGLTPITHNGPAPGNGAPPAGNGLGVQPLSWGEEKADGAGADVGTESGFEEAAPTEQLAEGWEQERPVDSNAPETPASDAQAFAEQTPTGVPTTSVTESAVSGVPTTAMPPSMGAPSASGGGSASSLSSAMPKMSGGGLSSAGGSGLSSPGGLSSGSSGLSGLSSGGPPSAPSAPTPTQQFLNGVGQGFSSASPSTVASGASAAGAQPFKPAPGSTIPAGPPPAASSAMSAPTSSSAGPVAAPAAPAASAAPMGVRRRRLARCR</sequence>
<reference evidence="2 3" key="1">
    <citation type="submission" date="2017-04" db="EMBL/GenBank/DDBJ databases">
        <title>Whole Genome Sequence of 1,4-Dioxane Degrading Bacterium Mycobacterium dioxanotrophicus PH-06.</title>
        <authorList>
            <person name="He Y."/>
        </authorList>
    </citation>
    <scope>NUCLEOTIDE SEQUENCE [LARGE SCALE GENOMIC DNA]</scope>
    <source>
        <strain evidence="2 3">PH-06</strain>
        <plasmid evidence="2 3">unnamed3</plasmid>
    </source>
</reference>
<dbReference type="EMBL" id="CP020812">
    <property type="protein sequence ID" value="ART74465.1"/>
    <property type="molecule type" value="Genomic_DNA"/>
</dbReference>
<evidence type="ECO:0000313" key="2">
    <source>
        <dbReference type="EMBL" id="ART74465.1"/>
    </source>
</evidence>
<evidence type="ECO:0000256" key="1">
    <source>
        <dbReference type="SAM" id="MobiDB-lite"/>
    </source>
</evidence>
<name>A0A1Y0CHS5_9MYCO</name>